<accession>A0A1D4KH02</accession>
<name>A0A1D4KH02_9STAP</name>
<keyword evidence="1" id="KW-0812">Transmembrane</keyword>
<feature type="transmembrane region" description="Helical" evidence="1">
    <location>
        <begin position="138"/>
        <end position="162"/>
    </location>
</feature>
<reference evidence="4 5" key="1">
    <citation type="submission" date="2016-09" db="EMBL/GenBank/DDBJ databases">
        <authorList>
            <consortium name="Pathogen Informatics"/>
            <person name="Sun Q."/>
            <person name="Inoue M."/>
        </authorList>
    </citation>
    <scope>NUCLEOTIDE SEQUENCE [LARGE SCALE GENOMIC DNA]</scope>
    <source>
        <strain evidence="4 5">82C</strain>
    </source>
</reference>
<sequence length="457" mass="50710">MNKYSKSQIMRGRLKFIIMSLIGIILFLVPISVTENGEKQTSLPVAYLAGLLKDLIGNAMPLIIVLIITISGMLSVLCSTVFKNKLKPDGLMYNAFNVKLVWLILRVLAVVFVWMTYLKMGTEVIYSEDTGGLVFESLLPTLVTVFFFAALFLPLLMEYGLLELLGPIFRPIMRPLFTLPGRSTVDNLASFIGDGTVGVLITSRQYEEGFYSRREATVIATTFSVVSLTFAIVVADTVHMQKHFFYFYLTVIIACLVCAFILPRIWPLKSIKDEYSKEVSEEMRTEKLPENKTALAHGFDMATETGIKAPGFKSFFGAGFKTVIDMWFVILPVVMSVGTLATIIATYTPLFAIIGKPFVPYLELLQIPEAAQASETILIGFADMFLPSILIEGVGNNITLFVVGALSITQLIYLSEVGGVILGSKIPVSIFRLFMIFLIRTIIALPIIALMAHLYFN</sequence>
<dbReference type="Proteomes" id="UP000095412">
    <property type="component" value="Unassembled WGS sequence"/>
</dbReference>
<feature type="transmembrane region" description="Helical" evidence="1">
    <location>
        <begin position="59"/>
        <end position="79"/>
    </location>
</feature>
<dbReference type="AlphaFoldDB" id="A0A1D4KH02"/>
<protein>
    <submittedName>
        <fullName evidence="3">Nucleoside recognition domain-containing protein</fullName>
    </submittedName>
</protein>
<organism evidence="3 6">
    <name type="scientific">Staphylococcus caeli</name>
    <dbReference type="NCBI Taxonomy" id="2201815"/>
    <lineage>
        <taxon>Bacteria</taxon>
        <taxon>Bacillati</taxon>
        <taxon>Bacillota</taxon>
        <taxon>Bacilli</taxon>
        <taxon>Bacillales</taxon>
        <taxon>Staphylococcaceae</taxon>
        <taxon>Staphylococcus</taxon>
    </lineage>
</organism>
<feature type="transmembrane region" description="Helical" evidence="1">
    <location>
        <begin position="327"/>
        <end position="354"/>
    </location>
</feature>
<feature type="transmembrane region" description="Helical" evidence="1">
    <location>
        <begin position="100"/>
        <end position="118"/>
    </location>
</feature>
<evidence type="ECO:0000256" key="1">
    <source>
        <dbReference type="SAM" id="Phobius"/>
    </source>
</evidence>
<reference evidence="3 6" key="2">
    <citation type="submission" date="2016-09" db="EMBL/GenBank/DDBJ databases">
        <authorList>
            <consortium name="Pathogen Informatics"/>
        </authorList>
    </citation>
    <scope>NUCLEOTIDE SEQUENCE [LARGE SCALE GENOMIC DNA]</scope>
    <source>
        <strain evidence="3 6">82B</strain>
    </source>
</reference>
<evidence type="ECO:0000313" key="6">
    <source>
        <dbReference type="Proteomes" id="UP000095768"/>
    </source>
</evidence>
<feature type="transmembrane region" description="Helical" evidence="1">
    <location>
        <begin position="434"/>
        <end position="456"/>
    </location>
</feature>
<dbReference type="RefSeq" id="WP_069995291.1">
    <property type="nucleotide sequence ID" value="NZ_FMPG01000003.1"/>
</dbReference>
<feature type="domain" description="Nucleoside transporter/FeoB GTPase Gate" evidence="2">
    <location>
        <begin position="141"/>
        <end position="236"/>
    </location>
</feature>
<feature type="transmembrane region" description="Helical" evidence="1">
    <location>
        <begin position="12"/>
        <end position="33"/>
    </location>
</feature>
<proteinExistence type="predicted"/>
<dbReference type="InterPro" id="IPR011642">
    <property type="entry name" value="Gate_dom"/>
</dbReference>
<dbReference type="EMBL" id="FMPI01000005">
    <property type="protein sequence ID" value="SCS75626.1"/>
    <property type="molecule type" value="Genomic_DNA"/>
</dbReference>
<gene>
    <name evidence="3" type="ORF">SAMEA2297795_01003</name>
    <name evidence="4" type="ORF">SAMEA2297796_01100</name>
</gene>
<evidence type="ECO:0000313" key="3">
    <source>
        <dbReference type="EMBL" id="SCS73140.1"/>
    </source>
</evidence>
<evidence type="ECO:0000259" key="2">
    <source>
        <dbReference type="Pfam" id="PF07670"/>
    </source>
</evidence>
<feature type="transmembrane region" description="Helical" evidence="1">
    <location>
        <begin position="244"/>
        <end position="262"/>
    </location>
</feature>
<keyword evidence="1" id="KW-1133">Transmembrane helix</keyword>
<dbReference type="OrthoDB" id="1633380at2"/>
<dbReference type="Pfam" id="PF07670">
    <property type="entry name" value="Gate"/>
    <property type="match status" value="1"/>
</dbReference>
<keyword evidence="5" id="KW-1185">Reference proteome</keyword>
<feature type="transmembrane region" description="Helical" evidence="1">
    <location>
        <begin position="216"/>
        <end position="238"/>
    </location>
</feature>
<evidence type="ECO:0000313" key="4">
    <source>
        <dbReference type="EMBL" id="SCS75626.1"/>
    </source>
</evidence>
<keyword evidence="1" id="KW-0472">Membrane</keyword>
<dbReference type="EMBL" id="FMPG01000003">
    <property type="protein sequence ID" value="SCS73140.1"/>
    <property type="molecule type" value="Genomic_DNA"/>
</dbReference>
<feature type="transmembrane region" description="Helical" evidence="1">
    <location>
        <begin position="398"/>
        <end position="422"/>
    </location>
</feature>
<evidence type="ECO:0000313" key="5">
    <source>
        <dbReference type="Proteomes" id="UP000095412"/>
    </source>
</evidence>
<dbReference type="Proteomes" id="UP000095768">
    <property type="component" value="Unassembled WGS sequence"/>
</dbReference>